<keyword evidence="3" id="KW-0812">Transmembrane</keyword>
<keyword evidence="3" id="KW-1133">Transmembrane helix</keyword>
<name>A0A4P6ZKH8_9LACO</name>
<dbReference type="InterPro" id="IPR039532">
    <property type="entry name" value="TetR_C_Firmicutes"/>
</dbReference>
<feature type="transmembrane region" description="Helical" evidence="3">
    <location>
        <begin position="133"/>
        <end position="150"/>
    </location>
</feature>
<feature type="domain" description="HTH tetR-type" evidence="4">
    <location>
        <begin position="5"/>
        <end position="65"/>
    </location>
</feature>
<dbReference type="SUPFAM" id="SSF46689">
    <property type="entry name" value="Homeodomain-like"/>
    <property type="match status" value="1"/>
</dbReference>
<dbReference type="Pfam" id="PF00440">
    <property type="entry name" value="TetR_N"/>
    <property type="match status" value="1"/>
</dbReference>
<dbReference type="GO" id="GO:0003677">
    <property type="term" value="F:DNA binding"/>
    <property type="evidence" value="ECO:0007669"/>
    <property type="project" value="UniProtKB-UniRule"/>
</dbReference>
<gene>
    <name evidence="5" type="ORF">ELX58_00855</name>
</gene>
<feature type="DNA-binding region" description="H-T-H motif" evidence="2">
    <location>
        <begin position="28"/>
        <end position="47"/>
    </location>
</feature>
<evidence type="ECO:0000256" key="2">
    <source>
        <dbReference type="PROSITE-ProRule" id="PRU00335"/>
    </source>
</evidence>
<dbReference type="Pfam" id="PF14278">
    <property type="entry name" value="TetR_C_8"/>
    <property type="match status" value="1"/>
</dbReference>
<keyword evidence="6" id="KW-1185">Reference proteome</keyword>
<sequence>MRQRVPAKRKIANSLFQLMQHESYQKLQVKQICKAAGISRMTYYRNFRTKDDIIRYSFDQDFTIFIQRVASSHHPTFIVIATIFFNLIKQRQHKMQLIIKNNLSSLMLDRLKYYIGGLIDERVLRTREQSSKLLIAMIAGGLTEILITWTENGMKTPVDSLVIFVSKYMHFKI</sequence>
<dbReference type="PANTHER" id="PTHR43479:SF11">
    <property type="entry name" value="ACREF_ENVCD OPERON REPRESSOR-RELATED"/>
    <property type="match status" value="1"/>
</dbReference>
<evidence type="ECO:0000313" key="5">
    <source>
        <dbReference type="EMBL" id="QBP17750.1"/>
    </source>
</evidence>
<keyword evidence="1 2" id="KW-0238">DNA-binding</keyword>
<dbReference type="InterPro" id="IPR009057">
    <property type="entry name" value="Homeodomain-like_sf"/>
</dbReference>
<evidence type="ECO:0000256" key="1">
    <source>
        <dbReference type="ARBA" id="ARBA00023125"/>
    </source>
</evidence>
<dbReference type="InterPro" id="IPR050624">
    <property type="entry name" value="HTH-type_Tx_Regulator"/>
</dbReference>
<dbReference type="Gene3D" id="1.10.357.10">
    <property type="entry name" value="Tetracycline Repressor, domain 2"/>
    <property type="match status" value="1"/>
</dbReference>
<keyword evidence="3" id="KW-0472">Membrane</keyword>
<organism evidence="5 6">
    <name type="scientific">Acetilactobacillus jinshanensis</name>
    <dbReference type="NCBI Taxonomy" id="1720083"/>
    <lineage>
        <taxon>Bacteria</taxon>
        <taxon>Bacillati</taxon>
        <taxon>Bacillota</taxon>
        <taxon>Bacilli</taxon>
        <taxon>Lactobacillales</taxon>
        <taxon>Lactobacillaceae</taxon>
        <taxon>Acetilactobacillus</taxon>
    </lineage>
</organism>
<evidence type="ECO:0000256" key="3">
    <source>
        <dbReference type="SAM" id="Phobius"/>
    </source>
</evidence>
<protein>
    <submittedName>
        <fullName evidence="5">TetR/AcrR family transcriptional regulator</fullName>
    </submittedName>
</protein>
<reference evidence="6" key="1">
    <citation type="submission" date="2018-12" db="EMBL/GenBank/DDBJ databases">
        <title>A new species of lactobacillus.</title>
        <authorList>
            <person name="Jian Y."/>
            <person name="Xin L."/>
            <person name="Hong Z.J."/>
            <person name="Ming L.Z."/>
            <person name="Hong X.Z."/>
        </authorList>
    </citation>
    <scope>NUCLEOTIDE SEQUENCE [LARGE SCALE GENOMIC DNA]</scope>
    <source>
        <strain evidence="6">HSLZ-75</strain>
    </source>
</reference>
<proteinExistence type="predicted"/>
<dbReference type="Proteomes" id="UP000294321">
    <property type="component" value="Chromosome"/>
</dbReference>
<evidence type="ECO:0000313" key="6">
    <source>
        <dbReference type="Proteomes" id="UP000294321"/>
    </source>
</evidence>
<accession>A0A4P6ZKH8</accession>
<dbReference type="RefSeq" id="WP_133441295.1">
    <property type="nucleotide sequence ID" value="NZ_CP034726.1"/>
</dbReference>
<dbReference type="PANTHER" id="PTHR43479">
    <property type="entry name" value="ACREF/ENVCD OPERON REPRESSOR-RELATED"/>
    <property type="match status" value="1"/>
</dbReference>
<dbReference type="PROSITE" id="PS50977">
    <property type="entry name" value="HTH_TETR_2"/>
    <property type="match status" value="1"/>
</dbReference>
<dbReference type="KEGG" id="lji:ELX58_00855"/>
<dbReference type="AlphaFoldDB" id="A0A4P6ZKH8"/>
<dbReference type="OrthoDB" id="9810250at2"/>
<dbReference type="InterPro" id="IPR001647">
    <property type="entry name" value="HTH_TetR"/>
</dbReference>
<evidence type="ECO:0000259" key="4">
    <source>
        <dbReference type="PROSITE" id="PS50977"/>
    </source>
</evidence>
<dbReference type="EMBL" id="CP034726">
    <property type="protein sequence ID" value="QBP17750.1"/>
    <property type="molecule type" value="Genomic_DNA"/>
</dbReference>